<sequence length="85" mass="10283">MKVFRNRKIRLWCLNIMACDDEIHPYNVTHNHRNTIFQVADAPEDLDDTTPESANDPSRREETPWRVVPREGFPEDRMRWLKLQY</sequence>
<name>A0A822XI54_NELNU</name>
<evidence type="ECO:0000313" key="2">
    <source>
        <dbReference type="EMBL" id="DAD19907.1"/>
    </source>
</evidence>
<dbReference type="AlphaFoldDB" id="A0A822XI54"/>
<protein>
    <submittedName>
        <fullName evidence="2">Uncharacterized protein</fullName>
    </submittedName>
</protein>
<evidence type="ECO:0000313" key="3">
    <source>
        <dbReference type="Proteomes" id="UP000607653"/>
    </source>
</evidence>
<feature type="compositionally biased region" description="Basic and acidic residues" evidence="1">
    <location>
        <begin position="57"/>
        <end position="66"/>
    </location>
</feature>
<proteinExistence type="predicted"/>
<accession>A0A822XI54</accession>
<organism evidence="2 3">
    <name type="scientific">Nelumbo nucifera</name>
    <name type="common">Sacred lotus</name>
    <dbReference type="NCBI Taxonomy" id="4432"/>
    <lineage>
        <taxon>Eukaryota</taxon>
        <taxon>Viridiplantae</taxon>
        <taxon>Streptophyta</taxon>
        <taxon>Embryophyta</taxon>
        <taxon>Tracheophyta</taxon>
        <taxon>Spermatophyta</taxon>
        <taxon>Magnoliopsida</taxon>
        <taxon>Proteales</taxon>
        <taxon>Nelumbonaceae</taxon>
        <taxon>Nelumbo</taxon>
    </lineage>
</organism>
<dbReference type="EMBL" id="DUZY01000001">
    <property type="protein sequence ID" value="DAD19907.1"/>
    <property type="molecule type" value="Genomic_DNA"/>
</dbReference>
<dbReference type="Proteomes" id="UP000607653">
    <property type="component" value="Unassembled WGS sequence"/>
</dbReference>
<feature type="region of interest" description="Disordered" evidence="1">
    <location>
        <begin position="40"/>
        <end position="66"/>
    </location>
</feature>
<reference evidence="2 3" key="1">
    <citation type="journal article" date="2020" name="Mol. Biol. Evol.">
        <title>Distinct Expression and Methylation Patterns for Genes with Different Fates following a Single Whole-Genome Duplication in Flowering Plants.</title>
        <authorList>
            <person name="Shi T."/>
            <person name="Rahmani R.S."/>
            <person name="Gugger P.F."/>
            <person name="Wang M."/>
            <person name="Li H."/>
            <person name="Zhang Y."/>
            <person name="Li Z."/>
            <person name="Wang Q."/>
            <person name="Van de Peer Y."/>
            <person name="Marchal K."/>
            <person name="Chen J."/>
        </authorList>
    </citation>
    <scope>NUCLEOTIDE SEQUENCE [LARGE SCALE GENOMIC DNA]</scope>
    <source>
        <tissue evidence="2">Leaf</tissue>
    </source>
</reference>
<gene>
    <name evidence="2" type="ORF">HUJ06_021370</name>
</gene>
<comment type="caution">
    <text evidence="2">The sequence shown here is derived from an EMBL/GenBank/DDBJ whole genome shotgun (WGS) entry which is preliminary data.</text>
</comment>
<keyword evidence="3" id="KW-1185">Reference proteome</keyword>
<evidence type="ECO:0000256" key="1">
    <source>
        <dbReference type="SAM" id="MobiDB-lite"/>
    </source>
</evidence>